<comment type="similarity">
    <text evidence="2 5">Belongs to the glucose-6-phosphate 1-epimerase family.</text>
</comment>
<dbReference type="GO" id="GO:0005975">
    <property type="term" value="P:carbohydrate metabolic process"/>
    <property type="evidence" value="ECO:0007669"/>
    <property type="project" value="InterPro"/>
</dbReference>
<keyword evidence="8" id="KW-1185">Reference proteome</keyword>
<keyword evidence="4 5" id="KW-0413">Isomerase</keyword>
<feature type="active site" evidence="6">
    <location>
        <position position="277"/>
    </location>
</feature>
<evidence type="ECO:0000313" key="8">
    <source>
        <dbReference type="Proteomes" id="UP000027195"/>
    </source>
</evidence>
<dbReference type="EC" id="5.1.3.15" evidence="3 5"/>
<comment type="catalytic activity">
    <reaction evidence="1">
        <text>alpha-D-glucose 6-phosphate = beta-D-glucose 6-phosphate</text>
        <dbReference type="Rhea" id="RHEA:16249"/>
        <dbReference type="ChEBI" id="CHEBI:58225"/>
        <dbReference type="ChEBI" id="CHEBI:58247"/>
        <dbReference type="EC" id="5.1.3.15"/>
    </reaction>
</comment>
<evidence type="ECO:0000256" key="6">
    <source>
        <dbReference type="PIRSR" id="PIRSR016020-1"/>
    </source>
</evidence>
<dbReference type="PANTHER" id="PTHR11122:SF13">
    <property type="entry name" value="GLUCOSE-6-PHOSPHATE 1-EPIMERASE"/>
    <property type="match status" value="1"/>
</dbReference>
<feature type="active site" evidence="6">
    <location>
        <position position="163"/>
    </location>
</feature>
<dbReference type="GO" id="GO:0005737">
    <property type="term" value="C:cytoplasm"/>
    <property type="evidence" value="ECO:0007669"/>
    <property type="project" value="TreeGrafter"/>
</dbReference>
<dbReference type="GO" id="GO:0047938">
    <property type="term" value="F:glucose-6-phosphate 1-epimerase activity"/>
    <property type="evidence" value="ECO:0007669"/>
    <property type="project" value="UniProtKB-UniRule"/>
</dbReference>
<sequence length="302" mass="32554">MPIERNAEKITLSLPSAGASAEILFFGATVISWKSAGASGNSDPTERLFLSKKSALDGSKPVRGGIPVVFPFFGAPTDPAHMKMSSHGFARSSTWEWGGEVLDNESGVSVRLKLNPTPEISQVFSPEFSLTYVVTLAAHQLSTDLHVHNPSSDTALTHQALLHTYISTAPHSSTTVSVTPLKGLTYFDKVAGTTKQEEREKVDVKEFTDSVYRGAGSGERPDGGQYKVRWGPEGAETGLDVRATNFGDVVVWNPREEAGSKLGDMEVGGWDRFVCVEPGIASYWNTIAPGEKWIGQQVLTAI</sequence>
<comment type="function">
    <text evidence="5">Catalyzes the interconversion between the alpha and beta anomers from at least three hexose 6-phosphate sugars (Glc6P, Gal6P, and Man6P).</text>
</comment>
<dbReference type="OrthoDB" id="1659429at2759"/>
<dbReference type="InterPro" id="IPR025532">
    <property type="entry name" value="G6P_1-epimerase"/>
</dbReference>
<evidence type="ECO:0000256" key="5">
    <source>
        <dbReference type="PIRNR" id="PIRNR016020"/>
    </source>
</evidence>
<evidence type="ECO:0000256" key="4">
    <source>
        <dbReference type="ARBA" id="ARBA00023235"/>
    </source>
</evidence>
<dbReference type="PANTHER" id="PTHR11122">
    <property type="entry name" value="APOSPORY-ASSOCIATED PROTEIN C-RELATED"/>
    <property type="match status" value="1"/>
</dbReference>
<dbReference type="AlphaFoldDB" id="A0A067M4Y1"/>
<dbReference type="Proteomes" id="UP000027195">
    <property type="component" value="Unassembled WGS sequence"/>
</dbReference>
<evidence type="ECO:0000256" key="2">
    <source>
        <dbReference type="ARBA" id="ARBA00005866"/>
    </source>
</evidence>
<dbReference type="InParanoid" id="A0A067M4Y1"/>
<dbReference type="InterPro" id="IPR008183">
    <property type="entry name" value="Aldose_1/G6P_1-epimerase"/>
</dbReference>
<protein>
    <recommendedName>
        <fullName evidence="3 5">Glucose-6-phosphate 1-epimerase</fullName>
        <ecNumber evidence="3 5">5.1.3.15</ecNumber>
    </recommendedName>
</protein>
<name>A0A067M4Y1_BOTB1</name>
<organism evidence="7 8">
    <name type="scientific">Botryobasidium botryosum (strain FD-172 SS1)</name>
    <dbReference type="NCBI Taxonomy" id="930990"/>
    <lineage>
        <taxon>Eukaryota</taxon>
        <taxon>Fungi</taxon>
        <taxon>Dikarya</taxon>
        <taxon>Basidiomycota</taxon>
        <taxon>Agaricomycotina</taxon>
        <taxon>Agaricomycetes</taxon>
        <taxon>Cantharellales</taxon>
        <taxon>Botryobasidiaceae</taxon>
        <taxon>Botryobasidium</taxon>
    </lineage>
</organism>
<dbReference type="Gene3D" id="2.70.98.10">
    <property type="match status" value="1"/>
</dbReference>
<dbReference type="HOGENOM" id="CLU_048345_1_0_1"/>
<dbReference type="EMBL" id="KL198119">
    <property type="protein sequence ID" value="KDQ06917.1"/>
    <property type="molecule type" value="Genomic_DNA"/>
</dbReference>
<dbReference type="GO" id="GO:0030246">
    <property type="term" value="F:carbohydrate binding"/>
    <property type="evidence" value="ECO:0007669"/>
    <property type="project" value="UniProtKB-UniRule"/>
</dbReference>
<dbReference type="CDD" id="cd09020">
    <property type="entry name" value="D-hex-6-P-epi_like"/>
    <property type="match status" value="1"/>
</dbReference>
<evidence type="ECO:0000313" key="7">
    <source>
        <dbReference type="EMBL" id="KDQ06917.1"/>
    </source>
</evidence>
<accession>A0A067M4Y1</accession>
<evidence type="ECO:0000256" key="1">
    <source>
        <dbReference type="ARBA" id="ARBA00001096"/>
    </source>
</evidence>
<dbReference type="Pfam" id="PF01263">
    <property type="entry name" value="Aldose_epim"/>
    <property type="match status" value="1"/>
</dbReference>
<proteinExistence type="inferred from homology"/>
<dbReference type="InterPro" id="IPR014718">
    <property type="entry name" value="GH-type_carb-bd"/>
</dbReference>
<gene>
    <name evidence="7" type="ORF">BOTBODRAFT_192744</name>
</gene>
<dbReference type="InterPro" id="IPR011013">
    <property type="entry name" value="Gal_mutarotase_sf_dom"/>
</dbReference>
<reference evidence="8" key="1">
    <citation type="journal article" date="2014" name="Proc. Natl. Acad. Sci. U.S.A.">
        <title>Extensive sampling of basidiomycete genomes demonstrates inadequacy of the white-rot/brown-rot paradigm for wood decay fungi.</title>
        <authorList>
            <person name="Riley R."/>
            <person name="Salamov A.A."/>
            <person name="Brown D.W."/>
            <person name="Nagy L.G."/>
            <person name="Floudas D."/>
            <person name="Held B.W."/>
            <person name="Levasseur A."/>
            <person name="Lombard V."/>
            <person name="Morin E."/>
            <person name="Otillar R."/>
            <person name="Lindquist E.A."/>
            <person name="Sun H."/>
            <person name="LaButti K.M."/>
            <person name="Schmutz J."/>
            <person name="Jabbour D."/>
            <person name="Luo H."/>
            <person name="Baker S.E."/>
            <person name="Pisabarro A.G."/>
            <person name="Walton J.D."/>
            <person name="Blanchette R.A."/>
            <person name="Henrissat B."/>
            <person name="Martin F."/>
            <person name="Cullen D."/>
            <person name="Hibbett D.S."/>
            <person name="Grigoriev I.V."/>
        </authorList>
    </citation>
    <scope>NUCLEOTIDE SEQUENCE [LARGE SCALE GENOMIC DNA]</scope>
    <source>
        <strain evidence="8">FD-172 SS1</strain>
    </source>
</reference>
<dbReference type="STRING" id="930990.A0A067M4Y1"/>
<evidence type="ECO:0000256" key="3">
    <source>
        <dbReference type="ARBA" id="ARBA00012083"/>
    </source>
</evidence>
<dbReference type="PIRSF" id="PIRSF016020">
    <property type="entry name" value="PHexose_mutarotase"/>
    <property type="match status" value="1"/>
</dbReference>
<dbReference type="SUPFAM" id="SSF74650">
    <property type="entry name" value="Galactose mutarotase-like"/>
    <property type="match status" value="1"/>
</dbReference>